<dbReference type="AlphaFoldDB" id="A0A9P7VGU4"/>
<dbReference type="RefSeq" id="XP_043033341.1">
    <property type="nucleotide sequence ID" value="XM_043178057.1"/>
</dbReference>
<dbReference type="Proteomes" id="UP000812287">
    <property type="component" value="Unassembled WGS sequence"/>
</dbReference>
<keyword evidence="2" id="KW-1185">Reference proteome</keyword>
<name>A0A9P7VGU4_9AGAR</name>
<dbReference type="EMBL" id="MU250582">
    <property type="protein sequence ID" value="KAG7439841.1"/>
    <property type="molecule type" value="Genomic_DNA"/>
</dbReference>
<sequence length="106" mass="11704">MTGAYTNRYTTRDPTYMPISLILYFNDERILPPNTIDPDASSKLISSSAQSNSITVVAMDKRESTAMQHVISVEPDRGNAPIVLAVIHKIRITPIGLFNAYPLPLS</sequence>
<protein>
    <submittedName>
        <fullName evidence="1">Uncharacterized protein</fullName>
    </submittedName>
</protein>
<reference evidence="1" key="1">
    <citation type="submission" date="2020-11" db="EMBL/GenBank/DDBJ databases">
        <title>Adaptations for nitrogen fixation in a non-lichenized fungal sporocarp promotes dispersal by wood-feeding termites.</title>
        <authorList>
            <consortium name="DOE Joint Genome Institute"/>
            <person name="Koch R.A."/>
            <person name="Yoon G."/>
            <person name="Arayal U."/>
            <person name="Lail K."/>
            <person name="Amirebrahimi M."/>
            <person name="Labutti K."/>
            <person name="Lipzen A."/>
            <person name="Riley R."/>
            <person name="Barry K."/>
            <person name="Henrissat B."/>
            <person name="Grigoriev I.V."/>
            <person name="Herr J.R."/>
            <person name="Aime M.C."/>
        </authorList>
    </citation>
    <scope>NUCLEOTIDE SEQUENCE</scope>
    <source>
        <strain evidence="1">MCA 3950</strain>
    </source>
</reference>
<gene>
    <name evidence="1" type="ORF">BT62DRAFT_1013381</name>
</gene>
<evidence type="ECO:0000313" key="2">
    <source>
        <dbReference type="Proteomes" id="UP000812287"/>
    </source>
</evidence>
<accession>A0A9P7VGU4</accession>
<dbReference type="GeneID" id="66100344"/>
<evidence type="ECO:0000313" key="1">
    <source>
        <dbReference type="EMBL" id="KAG7439841.1"/>
    </source>
</evidence>
<organism evidence="1 2">
    <name type="scientific">Guyanagaster necrorhizus</name>
    <dbReference type="NCBI Taxonomy" id="856835"/>
    <lineage>
        <taxon>Eukaryota</taxon>
        <taxon>Fungi</taxon>
        <taxon>Dikarya</taxon>
        <taxon>Basidiomycota</taxon>
        <taxon>Agaricomycotina</taxon>
        <taxon>Agaricomycetes</taxon>
        <taxon>Agaricomycetidae</taxon>
        <taxon>Agaricales</taxon>
        <taxon>Marasmiineae</taxon>
        <taxon>Physalacriaceae</taxon>
        <taxon>Guyanagaster</taxon>
    </lineage>
</organism>
<comment type="caution">
    <text evidence="1">The sequence shown here is derived from an EMBL/GenBank/DDBJ whole genome shotgun (WGS) entry which is preliminary data.</text>
</comment>
<proteinExistence type="predicted"/>